<dbReference type="GeneID" id="117563326"/>
<reference evidence="3" key="1">
    <citation type="submission" date="2025-08" db="UniProtKB">
        <authorList>
            <consortium name="RefSeq"/>
        </authorList>
    </citation>
    <scope>IDENTIFICATION</scope>
    <source>
        <strain evidence="3">15112-1751.03</strain>
        <tissue evidence="3">Whole Adult</tissue>
    </source>
</reference>
<keyword evidence="1" id="KW-1133">Transmembrane helix</keyword>
<dbReference type="GO" id="GO:0003830">
    <property type="term" value="F:beta-1,4-mannosylglycoprotein 4-beta-N-acetylglucosaminyltransferase activity"/>
    <property type="evidence" value="ECO:0007669"/>
    <property type="project" value="InterPro"/>
</dbReference>
<keyword evidence="1" id="KW-0812">Transmembrane</keyword>
<proteinExistence type="predicted"/>
<gene>
    <name evidence="3" type="primary">LOC117563326</name>
</gene>
<feature type="transmembrane region" description="Helical" evidence="1">
    <location>
        <begin position="24"/>
        <end position="43"/>
    </location>
</feature>
<dbReference type="AlphaFoldDB" id="A0A6P8W1H9"/>
<dbReference type="InterPro" id="IPR006813">
    <property type="entry name" value="Glyco_trans_17"/>
</dbReference>
<dbReference type="PANTHER" id="PTHR12224:SF0">
    <property type="entry name" value="BETA-1,4-MANNOSYL-GLYCOPROTEIN 4-BETA-N-ACETYLGLUCOSAMINYLTRANSFERASE"/>
    <property type="match status" value="1"/>
</dbReference>
<name>A0A6P8W1H9_DROAB</name>
<accession>A0A6P8W1H9</accession>
<dbReference type="GO" id="GO:0006044">
    <property type="term" value="P:N-acetylglucosamine metabolic process"/>
    <property type="evidence" value="ECO:0007669"/>
    <property type="project" value="TreeGrafter"/>
</dbReference>
<dbReference type="PANTHER" id="PTHR12224">
    <property type="entry name" value="BETA-1,4-MANNOSYL-GLYCOPROTEIN BETA-1,4-N-ACETYLGLUCOSAMINYL-TRANSFERASE"/>
    <property type="match status" value="1"/>
</dbReference>
<evidence type="ECO:0000256" key="1">
    <source>
        <dbReference type="SAM" id="Phobius"/>
    </source>
</evidence>
<protein>
    <submittedName>
        <fullName evidence="3">Uncharacterized protein LOC117563326</fullName>
    </submittedName>
</protein>
<organism evidence="2 3">
    <name type="scientific">Drosophila albomicans</name>
    <name type="common">Fruit fly</name>
    <dbReference type="NCBI Taxonomy" id="7291"/>
    <lineage>
        <taxon>Eukaryota</taxon>
        <taxon>Metazoa</taxon>
        <taxon>Ecdysozoa</taxon>
        <taxon>Arthropoda</taxon>
        <taxon>Hexapoda</taxon>
        <taxon>Insecta</taxon>
        <taxon>Pterygota</taxon>
        <taxon>Neoptera</taxon>
        <taxon>Endopterygota</taxon>
        <taxon>Diptera</taxon>
        <taxon>Brachycera</taxon>
        <taxon>Muscomorpha</taxon>
        <taxon>Ephydroidea</taxon>
        <taxon>Drosophilidae</taxon>
        <taxon>Drosophila</taxon>
    </lineage>
</organism>
<evidence type="ECO:0000313" key="3">
    <source>
        <dbReference type="RefSeq" id="XP_034097481.1"/>
    </source>
</evidence>
<dbReference type="Proteomes" id="UP000515160">
    <property type="component" value="Chromosome 2L"/>
</dbReference>
<keyword evidence="2" id="KW-1185">Reference proteome</keyword>
<dbReference type="OrthoDB" id="6474464at2759"/>
<sequence>MARSMGLNQTAASGNSRRAITKKLVLWSVLIVQVGFIGCIWLLQMNRSQLLQQQNGSAADPQESGRVHFVRNARNTKKQGQQVQQHCVQRDNINRYQEDFYQMISDNRLNRSADYALPAYIELELAPALWCYKEGTVNETTTRDRDYLMAQPQCNCESSWHGRDCGQPEIIWRALMTHSRASKRGGHEAPLKLHEANPTSIKRLYYMLSLGDWEHINVELLQLQLRTLIEVVDFFLIYYYERDSSKDQLKERRLQRQLNSLLSSNYVLYQCSKATGQQNCSGAAAFAHFRQQLWSLCSVQLQATDLLLVGNRESIFAPTALKFLKYYATDVLPLRFRLKHNVYGFYWQHGQRTRLSGVISSLVHLHAAQLDPQHLEKHAIYTVGDLNHYGGWSCELCMSPEQIVNWLQQSGIKVQLPNRTRSARIDANYVQQLIGAGVLLEDGSTQLLRLRPQSEKYFAPDVAQQHSNQFGQLLYNLYDVNDVQEDDD</sequence>
<dbReference type="GO" id="GO:0016020">
    <property type="term" value="C:membrane"/>
    <property type="evidence" value="ECO:0007669"/>
    <property type="project" value="InterPro"/>
</dbReference>
<keyword evidence="1" id="KW-0472">Membrane</keyword>
<evidence type="ECO:0000313" key="2">
    <source>
        <dbReference type="Proteomes" id="UP000515160"/>
    </source>
</evidence>
<dbReference type="RefSeq" id="XP_034097481.1">
    <property type="nucleotide sequence ID" value="XM_034241590.2"/>
</dbReference>